<keyword evidence="2 4" id="KW-0694">RNA-binding</keyword>
<dbReference type="Pfam" id="PF00849">
    <property type="entry name" value="PseudoU_synth_2"/>
    <property type="match status" value="1"/>
</dbReference>
<dbReference type="EC" id="5.4.99.-" evidence="5"/>
<proteinExistence type="inferred from homology"/>
<dbReference type="InterPro" id="IPR006145">
    <property type="entry name" value="PsdUridine_synth_RsuA/RluA"/>
</dbReference>
<dbReference type="Gene3D" id="3.10.290.10">
    <property type="entry name" value="RNA-binding S4 domain"/>
    <property type="match status" value="1"/>
</dbReference>
<dbReference type="AlphaFoldDB" id="A0A511W4E8"/>
<dbReference type="InterPro" id="IPR020094">
    <property type="entry name" value="TruA/RsuA/RluB/E/F_N"/>
</dbReference>
<feature type="domain" description="RNA-binding S4" evidence="6">
    <location>
        <begin position="1"/>
        <end position="59"/>
    </location>
</feature>
<dbReference type="PANTHER" id="PTHR47683">
    <property type="entry name" value="PSEUDOURIDINE SYNTHASE FAMILY PROTEIN-RELATED"/>
    <property type="match status" value="1"/>
</dbReference>
<dbReference type="SMART" id="SM00363">
    <property type="entry name" value="S4"/>
    <property type="match status" value="1"/>
</dbReference>
<evidence type="ECO:0000256" key="1">
    <source>
        <dbReference type="ARBA" id="ARBA00008348"/>
    </source>
</evidence>
<dbReference type="InterPro" id="IPR050343">
    <property type="entry name" value="RsuA_PseudoU_synthase"/>
</dbReference>
<evidence type="ECO:0000256" key="2">
    <source>
        <dbReference type="ARBA" id="ARBA00022884"/>
    </source>
</evidence>
<dbReference type="FunFam" id="3.30.70.1560:FF:000001">
    <property type="entry name" value="Pseudouridine synthase"/>
    <property type="match status" value="1"/>
</dbReference>
<dbReference type="GO" id="GO:0003723">
    <property type="term" value="F:RNA binding"/>
    <property type="evidence" value="ECO:0007669"/>
    <property type="project" value="UniProtKB-KW"/>
</dbReference>
<dbReference type="PROSITE" id="PS50889">
    <property type="entry name" value="S4"/>
    <property type="match status" value="1"/>
</dbReference>
<dbReference type="CDD" id="cd02553">
    <property type="entry name" value="PseudoU_synth_RsuA"/>
    <property type="match status" value="1"/>
</dbReference>
<dbReference type="PANTHER" id="PTHR47683:SF4">
    <property type="entry name" value="PSEUDOURIDINE SYNTHASE"/>
    <property type="match status" value="1"/>
</dbReference>
<dbReference type="InterPro" id="IPR036986">
    <property type="entry name" value="S4_RNA-bd_sf"/>
</dbReference>
<evidence type="ECO:0000313" key="7">
    <source>
        <dbReference type="EMBL" id="GEN45955.1"/>
    </source>
</evidence>
<evidence type="ECO:0000256" key="5">
    <source>
        <dbReference type="RuleBase" id="RU003887"/>
    </source>
</evidence>
<dbReference type="PROSITE" id="PS01149">
    <property type="entry name" value="PSI_RSU"/>
    <property type="match status" value="1"/>
</dbReference>
<dbReference type="Gene3D" id="3.30.70.580">
    <property type="entry name" value="Pseudouridine synthase I, catalytic domain, N-terminal subdomain"/>
    <property type="match status" value="1"/>
</dbReference>
<dbReference type="OrthoDB" id="9807213at2"/>
<evidence type="ECO:0000256" key="4">
    <source>
        <dbReference type="PROSITE-ProRule" id="PRU00182"/>
    </source>
</evidence>
<comment type="caution">
    <text evidence="7">The sequence shown here is derived from an EMBL/GenBank/DDBJ whole genome shotgun (WGS) entry which is preliminary data.</text>
</comment>
<evidence type="ECO:0000256" key="3">
    <source>
        <dbReference type="ARBA" id="ARBA00023235"/>
    </source>
</evidence>
<dbReference type="NCBIfam" id="TIGR00093">
    <property type="entry name" value="pseudouridine synthase"/>
    <property type="match status" value="1"/>
</dbReference>
<dbReference type="Pfam" id="PF01479">
    <property type="entry name" value="S4"/>
    <property type="match status" value="1"/>
</dbReference>
<keyword evidence="3 5" id="KW-0413">Isomerase</keyword>
<comment type="similarity">
    <text evidence="1 5">Belongs to the pseudouridine synthase RsuA family.</text>
</comment>
<dbReference type="InterPro" id="IPR018496">
    <property type="entry name" value="PsdUridine_synth_RsuA/RluB_CS"/>
</dbReference>
<dbReference type="GO" id="GO:0005829">
    <property type="term" value="C:cytosol"/>
    <property type="evidence" value="ECO:0007669"/>
    <property type="project" value="UniProtKB-ARBA"/>
</dbReference>
<evidence type="ECO:0000313" key="8">
    <source>
        <dbReference type="Proteomes" id="UP000321440"/>
    </source>
</evidence>
<dbReference type="GO" id="GO:0120159">
    <property type="term" value="F:rRNA pseudouridine synthase activity"/>
    <property type="evidence" value="ECO:0007669"/>
    <property type="project" value="UniProtKB-ARBA"/>
</dbReference>
<gene>
    <name evidence="7" type="ORF">AHA02nite_17310</name>
</gene>
<dbReference type="SUPFAM" id="SSF55120">
    <property type="entry name" value="Pseudouridine synthase"/>
    <property type="match status" value="1"/>
</dbReference>
<reference evidence="7 8" key="1">
    <citation type="submission" date="2019-07" db="EMBL/GenBank/DDBJ databases">
        <title>Whole genome shotgun sequence of Alkalibacillus haloalkaliphilus NBRC 103110.</title>
        <authorList>
            <person name="Hosoyama A."/>
            <person name="Uohara A."/>
            <person name="Ohji S."/>
            <person name="Ichikawa N."/>
        </authorList>
    </citation>
    <scope>NUCLEOTIDE SEQUENCE [LARGE SCALE GENOMIC DNA]</scope>
    <source>
        <strain evidence="7 8">NBRC 103110</strain>
    </source>
</reference>
<dbReference type="InterPro" id="IPR002942">
    <property type="entry name" value="S4_RNA-bd"/>
</dbReference>
<dbReference type="InterPro" id="IPR000748">
    <property type="entry name" value="PsdUridine_synth_RsuA/RluB/E/F"/>
</dbReference>
<dbReference type="CDD" id="cd00165">
    <property type="entry name" value="S4"/>
    <property type="match status" value="1"/>
</dbReference>
<dbReference type="Gene3D" id="3.30.70.1560">
    <property type="entry name" value="Alpha-L RNA-binding motif"/>
    <property type="match status" value="1"/>
</dbReference>
<dbReference type="InterPro" id="IPR042092">
    <property type="entry name" value="PsdUridine_s_RsuA/RluB/E/F_cat"/>
</dbReference>
<dbReference type="GO" id="GO:0000455">
    <property type="term" value="P:enzyme-directed rRNA pseudouridine synthesis"/>
    <property type="evidence" value="ECO:0007669"/>
    <property type="project" value="UniProtKB-ARBA"/>
</dbReference>
<dbReference type="RefSeq" id="WP_146816338.1">
    <property type="nucleotide sequence ID" value="NZ_BJYA01000011.1"/>
</dbReference>
<evidence type="ECO:0000259" key="6">
    <source>
        <dbReference type="SMART" id="SM00363"/>
    </source>
</evidence>
<keyword evidence="8" id="KW-1185">Reference proteome</keyword>
<name>A0A511W4E8_9BACI</name>
<sequence length="236" mass="26988">MRLDKLLANEDFGSRKEVKKLIKKGSVQVDGEVIKDVSHHVDPNQSEVVVNGNVIDYREFVYIMLNKPKGVISATEDSRHECVTDLLDPFYDKFNLFPVGRLDKDTVGLLLLTNDGELAHQLTSPRKKVDKIYEATINGVVTEEDVQAFKEGVILDDDYVTKPAELEVTETTDEHSWVVVTISEGKFHQVKRMFQARGHEVRFLKRRQMGSLSLDEQLPLGEYRELTEQELDQLKT</sequence>
<dbReference type="EMBL" id="BJYA01000011">
    <property type="protein sequence ID" value="GEN45955.1"/>
    <property type="molecule type" value="Genomic_DNA"/>
</dbReference>
<accession>A0A511W4E8</accession>
<dbReference type="SUPFAM" id="SSF55174">
    <property type="entry name" value="Alpha-L RNA-binding motif"/>
    <property type="match status" value="1"/>
</dbReference>
<dbReference type="InterPro" id="IPR020103">
    <property type="entry name" value="PsdUridine_synth_cat_dom_sf"/>
</dbReference>
<dbReference type="Proteomes" id="UP000321440">
    <property type="component" value="Unassembled WGS sequence"/>
</dbReference>
<organism evidence="7 8">
    <name type="scientific">Alkalibacillus haloalkaliphilus</name>
    <dbReference type="NCBI Taxonomy" id="94136"/>
    <lineage>
        <taxon>Bacteria</taxon>
        <taxon>Bacillati</taxon>
        <taxon>Bacillota</taxon>
        <taxon>Bacilli</taxon>
        <taxon>Bacillales</taxon>
        <taxon>Bacillaceae</taxon>
        <taxon>Alkalibacillus</taxon>
    </lineage>
</organism>
<protein>
    <recommendedName>
        <fullName evidence="5">Pseudouridine synthase</fullName>
        <ecNumber evidence="5">5.4.99.-</ecNumber>
    </recommendedName>
</protein>
<dbReference type="FunFam" id="3.10.290.10:FF:000003">
    <property type="entry name" value="Pseudouridine synthase"/>
    <property type="match status" value="1"/>
</dbReference>